<dbReference type="PANTHER" id="PTHR12220">
    <property type="entry name" value="50S/60S RIBOSOMAL PROTEIN L16"/>
    <property type="match status" value="1"/>
</dbReference>
<dbReference type="GO" id="GO:0019843">
    <property type="term" value="F:rRNA binding"/>
    <property type="evidence" value="ECO:0007669"/>
    <property type="project" value="InterPro"/>
</dbReference>
<evidence type="ECO:0000256" key="5">
    <source>
        <dbReference type="ARBA" id="ARBA00035440"/>
    </source>
</evidence>
<dbReference type="Gene3D" id="3.90.1170.10">
    <property type="entry name" value="Ribosomal protein L10e/L16"/>
    <property type="match status" value="1"/>
</dbReference>
<sequence length="247" mass="28449">MLLRTFLCISHRLCSQNGINKLGITVQAAGLKHFVIPEKYNYELPPDNKGKRLPILPKVPLYPSNLKPFKMQKKLRLMRGPELVHNKLLHKQFGVIALSGGRLKYGHFEMVRWTCVRKLPEKASVIWRVPAPWQPVTAKTAGQRMGGGKGAISHYVTPIKNQRVIIEAFGPIEFIEVQKVLKEIADKLPFKAIAITQAKLDQIHDDEKYVEENNENPWTLKYIIQNNLGGCDKWIRPIDKYWFGKYR</sequence>
<dbReference type="AlphaFoldDB" id="A0AAJ7DV52"/>
<evidence type="ECO:0000256" key="2">
    <source>
        <dbReference type="ARBA" id="ARBA00022980"/>
    </source>
</evidence>
<keyword evidence="6" id="KW-1185">Reference proteome</keyword>
<dbReference type="InterPro" id="IPR047873">
    <property type="entry name" value="Ribosomal_uL16"/>
</dbReference>
<dbReference type="InterPro" id="IPR016180">
    <property type="entry name" value="Ribosomal_uL16_dom"/>
</dbReference>
<dbReference type="Pfam" id="PF00252">
    <property type="entry name" value="Ribosomal_L16"/>
    <property type="match status" value="1"/>
</dbReference>
<dbReference type="InterPro" id="IPR036920">
    <property type="entry name" value="Ribosomal_uL16_sf"/>
</dbReference>
<dbReference type="SUPFAM" id="SSF54686">
    <property type="entry name" value="Ribosomal protein L16p/L10e"/>
    <property type="match status" value="1"/>
</dbReference>
<proteinExistence type="inferred from homology"/>
<accession>A0AAJ7DV52</accession>
<name>A0AAJ7DV52_9HYME</name>
<dbReference type="GO" id="GO:0005762">
    <property type="term" value="C:mitochondrial large ribosomal subunit"/>
    <property type="evidence" value="ECO:0007669"/>
    <property type="project" value="TreeGrafter"/>
</dbReference>
<organism evidence="6 7">
    <name type="scientific">Ceratosolen solmsi marchali</name>
    <dbReference type="NCBI Taxonomy" id="326594"/>
    <lineage>
        <taxon>Eukaryota</taxon>
        <taxon>Metazoa</taxon>
        <taxon>Ecdysozoa</taxon>
        <taxon>Arthropoda</taxon>
        <taxon>Hexapoda</taxon>
        <taxon>Insecta</taxon>
        <taxon>Pterygota</taxon>
        <taxon>Neoptera</taxon>
        <taxon>Endopterygota</taxon>
        <taxon>Hymenoptera</taxon>
        <taxon>Apocrita</taxon>
        <taxon>Proctotrupomorpha</taxon>
        <taxon>Chalcidoidea</taxon>
        <taxon>Agaonidae</taxon>
        <taxon>Agaoninae</taxon>
        <taxon>Ceratosolen</taxon>
    </lineage>
</organism>
<evidence type="ECO:0000256" key="3">
    <source>
        <dbReference type="ARBA" id="ARBA00023274"/>
    </source>
</evidence>
<keyword evidence="3" id="KW-0687">Ribonucleoprotein</keyword>
<evidence type="ECO:0000256" key="4">
    <source>
        <dbReference type="ARBA" id="ARBA00035302"/>
    </source>
</evidence>
<comment type="similarity">
    <text evidence="1">Belongs to the universal ribosomal protein uL16 family.</text>
</comment>
<reference evidence="7" key="1">
    <citation type="submission" date="2025-08" db="UniProtKB">
        <authorList>
            <consortium name="RefSeq"/>
        </authorList>
    </citation>
    <scope>IDENTIFICATION</scope>
</reference>
<evidence type="ECO:0000313" key="7">
    <source>
        <dbReference type="RefSeq" id="XP_011497564.1"/>
    </source>
</evidence>
<dbReference type="GO" id="GO:0003735">
    <property type="term" value="F:structural constituent of ribosome"/>
    <property type="evidence" value="ECO:0007669"/>
    <property type="project" value="InterPro"/>
</dbReference>
<dbReference type="RefSeq" id="XP_011497564.1">
    <property type="nucleotide sequence ID" value="XM_011499262.1"/>
</dbReference>
<dbReference type="KEGG" id="csol:105361945"/>
<dbReference type="GO" id="GO:0032543">
    <property type="term" value="P:mitochondrial translation"/>
    <property type="evidence" value="ECO:0007669"/>
    <property type="project" value="TreeGrafter"/>
</dbReference>
<dbReference type="GeneID" id="105361945"/>
<keyword evidence="2 7" id="KW-0689">Ribosomal protein</keyword>
<dbReference type="PANTHER" id="PTHR12220:SF13">
    <property type="entry name" value="LARGE RIBOSOMAL SUBUNIT PROTEIN UL16M"/>
    <property type="match status" value="1"/>
</dbReference>
<protein>
    <recommendedName>
        <fullName evidence="4">Large ribosomal subunit protein uL16m</fullName>
    </recommendedName>
    <alternativeName>
        <fullName evidence="5">39S ribosomal protein L16, mitochondrial</fullName>
    </alternativeName>
</protein>
<dbReference type="CDD" id="cd01433">
    <property type="entry name" value="Ribosomal_L16_L10e"/>
    <property type="match status" value="1"/>
</dbReference>
<dbReference type="InterPro" id="IPR000114">
    <property type="entry name" value="Ribosomal_uL16_bact-type"/>
</dbReference>
<evidence type="ECO:0000313" key="6">
    <source>
        <dbReference type="Proteomes" id="UP000695007"/>
    </source>
</evidence>
<dbReference type="Proteomes" id="UP000695007">
    <property type="component" value="Unplaced"/>
</dbReference>
<dbReference type="CTD" id="54948"/>
<evidence type="ECO:0000256" key="1">
    <source>
        <dbReference type="ARBA" id="ARBA00008931"/>
    </source>
</evidence>
<gene>
    <name evidence="7" type="primary">LOC105361945</name>
</gene>